<evidence type="ECO:0000313" key="3">
    <source>
        <dbReference type="Proteomes" id="UP000054632"/>
    </source>
</evidence>
<evidence type="ECO:0000313" key="1">
    <source>
        <dbReference type="EMBL" id="KRY73141.1"/>
    </source>
</evidence>
<protein>
    <submittedName>
        <fullName evidence="1">Uncharacterized protein</fullName>
    </submittedName>
</protein>
<proteinExistence type="predicted"/>
<name>A0A0V1EH44_TRIPS</name>
<gene>
    <name evidence="1" type="ORF">T4A_1852</name>
    <name evidence="2" type="ORF">T4C_11789</name>
</gene>
<dbReference type="EMBL" id="JYDR01000037">
    <property type="protein sequence ID" value="KRY73141.1"/>
    <property type="molecule type" value="Genomic_DNA"/>
</dbReference>
<dbReference type="Proteomes" id="UP000054632">
    <property type="component" value="Unassembled WGS sequence"/>
</dbReference>
<sequence length="73" mass="8323">MSRYYESRKNVIVVTVDHVQNFCTVVFTCRNKAEQALSGAVVFYSDGWQVTCGAYFRQVKTGINFIDILIPSH</sequence>
<organism evidence="1 3">
    <name type="scientific">Trichinella pseudospiralis</name>
    <name type="common">Parasitic roundworm</name>
    <dbReference type="NCBI Taxonomy" id="6337"/>
    <lineage>
        <taxon>Eukaryota</taxon>
        <taxon>Metazoa</taxon>
        <taxon>Ecdysozoa</taxon>
        <taxon>Nematoda</taxon>
        <taxon>Enoplea</taxon>
        <taxon>Dorylaimia</taxon>
        <taxon>Trichinellida</taxon>
        <taxon>Trichinellidae</taxon>
        <taxon>Trichinella</taxon>
    </lineage>
</organism>
<comment type="caution">
    <text evidence="1">The sequence shown here is derived from an EMBL/GenBank/DDBJ whole genome shotgun (WGS) entry which is preliminary data.</text>
</comment>
<evidence type="ECO:0000313" key="2">
    <source>
        <dbReference type="EMBL" id="KRZ19822.1"/>
    </source>
</evidence>
<dbReference type="AlphaFoldDB" id="A0A0V1EH44"/>
<evidence type="ECO:0000313" key="4">
    <source>
        <dbReference type="Proteomes" id="UP000054826"/>
    </source>
</evidence>
<reference evidence="3 4" key="1">
    <citation type="submission" date="2015-01" db="EMBL/GenBank/DDBJ databases">
        <title>Evolution of Trichinella species and genotypes.</title>
        <authorList>
            <person name="Korhonen P.K."/>
            <person name="Edoardo P."/>
            <person name="Giuseppe L.R."/>
            <person name="Gasser R.B."/>
        </authorList>
    </citation>
    <scope>NUCLEOTIDE SEQUENCE [LARGE SCALE GENOMIC DNA]</scope>
    <source>
        <strain evidence="1">ISS13</strain>
        <strain evidence="2">ISS176</strain>
    </source>
</reference>
<dbReference type="Proteomes" id="UP000054826">
    <property type="component" value="Unassembled WGS sequence"/>
</dbReference>
<dbReference type="EMBL" id="JYDV01000452">
    <property type="protein sequence ID" value="KRZ19822.1"/>
    <property type="molecule type" value="Genomic_DNA"/>
</dbReference>
<accession>A0A0V1EH44</accession>